<name>A0A0M2KKZ9_9GAMM</name>
<dbReference type="EMBL" id="JXNU01000005">
    <property type="protein sequence ID" value="KKF34343.1"/>
    <property type="molecule type" value="Genomic_DNA"/>
</dbReference>
<evidence type="ECO:0000259" key="2">
    <source>
        <dbReference type="Pfam" id="PF17289"/>
    </source>
</evidence>
<evidence type="ECO:0000313" key="6">
    <source>
        <dbReference type="Proteomes" id="UP000033924"/>
    </source>
</evidence>
<feature type="domain" description="Terminase large subunit gp17-like C-terminal" evidence="2">
    <location>
        <begin position="327"/>
        <end position="478"/>
    </location>
</feature>
<keyword evidence="6" id="KW-1185">Reference proteome</keyword>
<dbReference type="GO" id="GO:0016887">
    <property type="term" value="F:ATP hydrolysis activity"/>
    <property type="evidence" value="ECO:0007669"/>
    <property type="project" value="InterPro"/>
</dbReference>
<dbReference type="EMBL" id="JXNU01000001">
    <property type="protein sequence ID" value="KKF37982.1"/>
    <property type="molecule type" value="Genomic_DNA"/>
</dbReference>
<dbReference type="Proteomes" id="UP000033924">
    <property type="component" value="Unassembled WGS sequence"/>
</dbReference>
<dbReference type="Gene3D" id="3.30.420.280">
    <property type="match status" value="1"/>
</dbReference>
<dbReference type="EMBL" id="CP013970">
    <property type="protein sequence ID" value="AXF76620.1"/>
    <property type="molecule type" value="Genomic_DNA"/>
</dbReference>
<evidence type="ECO:0000313" key="7">
    <source>
        <dbReference type="Proteomes" id="UP000264980"/>
    </source>
</evidence>
<reference evidence="3 7" key="2">
    <citation type="submission" date="2016-01" db="EMBL/GenBank/DDBJ databases">
        <authorList>
            <person name="Oliw E.H."/>
        </authorList>
    </citation>
    <scope>NUCLEOTIDE SEQUENCE [LARGE SCALE GENOMIC DNA]</scope>
    <source>
        <strain evidence="3 7">MDcuke</strain>
    </source>
</reference>
<reference evidence="5 6" key="1">
    <citation type="submission" date="2015-01" db="EMBL/GenBank/DDBJ databases">
        <title>Erwinia tracheiphila.</title>
        <authorList>
            <person name="Shapiro L.R."/>
        </authorList>
    </citation>
    <scope>NUCLEOTIDE SEQUENCE [LARGE SCALE GENOMIC DNA]</scope>
    <source>
        <strain evidence="5 6">BuffGH</strain>
    </source>
</reference>
<dbReference type="Pfam" id="PF03237">
    <property type="entry name" value="Terminase_6N"/>
    <property type="match status" value="1"/>
</dbReference>
<accession>A0A0M2KKZ9</accession>
<dbReference type="InterPro" id="IPR035421">
    <property type="entry name" value="Terminase_6C"/>
</dbReference>
<dbReference type="PATRIC" id="fig|65700.7.peg.6333"/>
<keyword evidence="1" id="KW-1188">Viral release from host cell</keyword>
<evidence type="ECO:0000313" key="4">
    <source>
        <dbReference type="EMBL" id="KKF34343.1"/>
    </source>
</evidence>
<organism evidence="5 6">
    <name type="scientific">Erwinia tracheiphila</name>
    <dbReference type="NCBI Taxonomy" id="65700"/>
    <lineage>
        <taxon>Bacteria</taxon>
        <taxon>Pseudomonadati</taxon>
        <taxon>Pseudomonadota</taxon>
        <taxon>Gammaproteobacteria</taxon>
        <taxon>Enterobacterales</taxon>
        <taxon>Erwiniaceae</taxon>
        <taxon>Erwinia</taxon>
    </lineage>
</organism>
<dbReference type="HAMAP" id="MF_04148">
    <property type="entry name" value="TERL_BPP22"/>
    <property type="match status" value="1"/>
</dbReference>
<proteinExistence type="inferred from homology"/>
<dbReference type="STRING" id="65700.SY86_00030"/>
<evidence type="ECO:0000313" key="3">
    <source>
        <dbReference type="EMBL" id="AXF76620.1"/>
    </source>
</evidence>
<evidence type="ECO:0000313" key="5">
    <source>
        <dbReference type="EMBL" id="KKF37982.1"/>
    </source>
</evidence>
<dbReference type="GO" id="GO:0004519">
    <property type="term" value="F:endonuclease activity"/>
    <property type="evidence" value="ECO:0007669"/>
    <property type="project" value="InterPro"/>
</dbReference>
<dbReference type="Proteomes" id="UP000264980">
    <property type="component" value="Chromosome"/>
</dbReference>
<dbReference type="InterPro" id="IPR044265">
    <property type="entry name" value="Terminase_large_su_BPP22"/>
</dbReference>
<protein>
    <submittedName>
        <fullName evidence="5">Terminase</fullName>
    </submittedName>
</protein>
<dbReference type="Pfam" id="PF17289">
    <property type="entry name" value="Terminase_6C"/>
    <property type="match status" value="1"/>
</dbReference>
<dbReference type="RefSeq" id="WP_046371780.1">
    <property type="nucleotide sequence ID" value="NZ_CP013970.1"/>
</dbReference>
<evidence type="ECO:0000256" key="1">
    <source>
        <dbReference type="ARBA" id="ARBA00022612"/>
    </source>
</evidence>
<gene>
    <name evidence="3" type="ORF">AV903_12165</name>
    <name evidence="5" type="ORF">SY86_00030</name>
    <name evidence="4" type="ORF">SY86_25665</name>
</gene>
<sequence>MLKSGQNPEINETVIDCLSDDEQAELLALLEAEDEYRNTHRLFDYSPYVKQREFMDAGSEFTERCFMAGNQLGKTLTGGAEVAFHLTGRYPGTKGYPADGAYQGGWEGRRFCEPVVFWVGGETNETVTKSTQRILCGRIDEGNEPGYGSIPKDDIISYVKSPFFPGLIDRVLVKHHNADGVEDGASLVYFKPYSQGRARWQADTVHGVWFDEEPPYAIYSEGLTRTNKYGQFSILTFTPLMGMSDVVTKFLKNPSKAQKVVSMTIYDAEHYSDERREQIIASYPEHEREARARGIPTMGSGRIFQITEETIKCQPFECPEHFYVINGQDFGWDHPQAHIQLWWDKDADIFYLARVWKKRENTAVQAWGAVKAWSKGIPTAWPHDGYQHEKGGGEELKAKYVEAGFQMLPEHATWPDGGNAVEPGVTELRDLMTEGRFRVFNTCEPFFEEFRLYHRDENGKIVKLNDDILSAVRYAYMMRRSARMQRDLFKPKTKKIPAPIRPIQRGR</sequence>
<dbReference type="AlphaFoldDB" id="A0A0M2KKZ9"/>